<dbReference type="PANTHER" id="PTHR32248">
    <property type="entry name" value="RNA POLYMERASE SIGMA-54 FACTOR"/>
    <property type="match status" value="1"/>
</dbReference>
<reference evidence="11 12" key="1">
    <citation type="submission" date="2015-01" db="EMBL/GenBank/DDBJ databases">
        <title>Paenibacillus swuensis/DY6/whole genome sequencing.</title>
        <authorList>
            <person name="Kim M.K."/>
            <person name="Srinivasan S."/>
            <person name="Lee J.-J."/>
        </authorList>
    </citation>
    <scope>NUCLEOTIDE SEQUENCE [LARGE SCALE GENOMIC DNA]</scope>
    <source>
        <strain evidence="11 12">DY6</strain>
    </source>
</reference>
<keyword evidence="12" id="KW-1185">Reference proteome</keyword>
<dbReference type="Pfam" id="PF04963">
    <property type="entry name" value="Sigma54_CBD"/>
    <property type="match status" value="1"/>
</dbReference>
<dbReference type="AlphaFoldDB" id="A0A172TEA5"/>
<feature type="domain" description="RNA polymerase sigma factor 54 core-binding" evidence="10">
    <location>
        <begin position="81"/>
        <end position="266"/>
    </location>
</feature>
<dbReference type="PROSITE" id="PS00718">
    <property type="entry name" value="SIGMA54_2"/>
    <property type="match status" value="1"/>
</dbReference>
<dbReference type="PIRSF" id="PIRSF000774">
    <property type="entry name" value="RpoN"/>
    <property type="match status" value="1"/>
</dbReference>
<dbReference type="GO" id="GO:0016987">
    <property type="term" value="F:sigma factor activity"/>
    <property type="evidence" value="ECO:0007669"/>
    <property type="project" value="UniProtKB-KW"/>
</dbReference>
<dbReference type="Proteomes" id="UP000076927">
    <property type="component" value="Chromosome"/>
</dbReference>
<dbReference type="Gene3D" id="1.10.10.1330">
    <property type="entry name" value="RNA polymerase sigma-54 factor, core-binding domain"/>
    <property type="match status" value="1"/>
</dbReference>
<keyword evidence="4" id="KW-0548">Nucleotidyltransferase</keyword>
<dbReference type="InterPro" id="IPR038709">
    <property type="entry name" value="RpoN_core-bd_sf"/>
</dbReference>
<dbReference type="Pfam" id="PF00309">
    <property type="entry name" value="Sigma54_AID"/>
    <property type="match status" value="1"/>
</dbReference>
<keyword evidence="6" id="KW-0731">Sigma factor</keyword>
<sequence>MQAGAGLQLEQGLKLSITPEMHQSIHMLQLSNSELSDYLYEQANDNPLLNVQEPKHRSIFLKQNRKKSPSATQVKPDVMHRIPAYEHTLEDSLVSQLRMSHLPQEVFRAAVYMAGNLDDSGYLDVTTEQVAVALSMDSEMVEEALRQVHRLEPAGVGARDVSECLRIQLEWKAVVPVGAREIVCGYLTLLAQGRLDRIAAELGISLDQVKEAVAMIRKLDPRPGLALTPQRNVYVVPDARIEVQGEEITILLLKGSLPKVTINTEYASMAEQIRCQPTVTYLKEMTRAASVVLRSMEHREETLYRVIQAIMQEQEGFVTGGVEGLKPLKLKQIAEQLGLHESTVSRAVMNKFVETPRGVVPLKFFFSSGLQTSGGEAASSVTVKAKIRQLIDTENKIKPFSDQKIVDVLDRDGIQLSRRTVTKYREEMHILSSVLRKTM</sequence>
<keyword evidence="7" id="KW-0238">DNA-binding</keyword>
<dbReference type="InterPro" id="IPR007634">
    <property type="entry name" value="RNA_pol_sigma_54_DNA-bd"/>
</dbReference>
<dbReference type="PRINTS" id="PR00045">
    <property type="entry name" value="SIGMA54FCT"/>
</dbReference>
<evidence type="ECO:0000256" key="7">
    <source>
        <dbReference type="ARBA" id="ARBA00023125"/>
    </source>
</evidence>
<evidence type="ECO:0000256" key="8">
    <source>
        <dbReference type="ARBA" id="ARBA00023163"/>
    </source>
</evidence>
<dbReference type="PROSITE" id="PS00717">
    <property type="entry name" value="SIGMA54_1"/>
    <property type="match status" value="1"/>
</dbReference>
<evidence type="ECO:0000256" key="3">
    <source>
        <dbReference type="ARBA" id="ARBA00022679"/>
    </source>
</evidence>
<keyword evidence="3" id="KW-0808">Transferase</keyword>
<evidence type="ECO:0000256" key="4">
    <source>
        <dbReference type="ARBA" id="ARBA00022695"/>
    </source>
</evidence>
<evidence type="ECO:0000313" key="11">
    <source>
        <dbReference type="EMBL" id="ANE45371.1"/>
    </source>
</evidence>
<evidence type="ECO:0000256" key="1">
    <source>
        <dbReference type="ARBA" id="ARBA00008798"/>
    </source>
</evidence>
<evidence type="ECO:0000259" key="9">
    <source>
        <dbReference type="Pfam" id="PF04552"/>
    </source>
</evidence>
<keyword evidence="5" id="KW-0805">Transcription regulation</keyword>
<gene>
    <name evidence="11" type="ORF">SY83_02440</name>
</gene>
<evidence type="ECO:0000259" key="10">
    <source>
        <dbReference type="Pfam" id="PF04963"/>
    </source>
</evidence>
<protein>
    <recommendedName>
        <fullName evidence="13">RNA polymerase sigma-54 factor</fullName>
    </recommendedName>
</protein>
<dbReference type="InterPro" id="IPR007046">
    <property type="entry name" value="RNA_pol_sigma_54_core-bd"/>
</dbReference>
<dbReference type="GO" id="GO:0006352">
    <property type="term" value="P:DNA-templated transcription initiation"/>
    <property type="evidence" value="ECO:0007669"/>
    <property type="project" value="InterPro"/>
</dbReference>
<dbReference type="GO" id="GO:0001216">
    <property type="term" value="F:DNA-binding transcription activator activity"/>
    <property type="evidence" value="ECO:0007669"/>
    <property type="project" value="InterPro"/>
</dbReference>
<evidence type="ECO:0000313" key="12">
    <source>
        <dbReference type="Proteomes" id="UP000076927"/>
    </source>
</evidence>
<dbReference type="Gene3D" id="1.10.10.60">
    <property type="entry name" value="Homeodomain-like"/>
    <property type="match status" value="1"/>
</dbReference>
<dbReference type="PANTHER" id="PTHR32248:SF4">
    <property type="entry name" value="RNA POLYMERASE SIGMA-54 FACTOR"/>
    <property type="match status" value="1"/>
</dbReference>
<name>A0A172TEA5_9BACL</name>
<dbReference type="EMBL" id="CP011388">
    <property type="protein sequence ID" value="ANE45371.1"/>
    <property type="molecule type" value="Genomic_DNA"/>
</dbReference>
<comment type="similarity">
    <text evidence="1">Belongs to the sigma-54 factor family.</text>
</comment>
<dbReference type="KEGG" id="pswu:SY83_02440"/>
<dbReference type="NCBIfam" id="TIGR02395">
    <property type="entry name" value="rpoN_sigma"/>
    <property type="match status" value="1"/>
</dbReference>
<dbReference type="InterPro" id="IPR000394">
    <property type="entry name" value="RNA_pol_sigma_54"/>
</dbReference>
<evidence type="ECO:0000256" key="5">
    <source>
        <dbReference type="ARBA" id="ARBA00023015"/>
    </source>
</evidence>
<evidence type="ECO:0000256" key="6">
    <source>
        <dbReference type="ARBA" id="ARBA00023082"/>
    </source>
</evidence>
<dbReference type="GO" id="GO:0003677">
    <property type="term" value="F:DNA binding"/>
    <property type="evidence" value="ECO:0007669"/>
    <property type="project" value="UniProtKB-KW"/>
</dbReference>
<keyword evidence="8" id="KW-0804">Transcription</keyword>
<evidence type="ECO:0008006" key="13">
    <source>
        <dbReference type="Google" id="ProtNLM"/>
    </source>
</evidence>
<accession>A0A172TEA5</accession>
<keyword evidence="2" id="KW-0240">DNA-directed RNA polymerase</keyword>
<dbReference type="Pfam" id="PF04552">
    <property type="entry name" value="Sigma54_DBD"/>
    <property type="match status" value="1"/>
</dbReference>
<feature type="domain" description="RNA polymerase sigma factor 54 DNA-binding" evidence="9">
    <location>
        <begin position="280"/>
        <end position="437"/>
    </location>
</feature>
<proteinExistence type="inferred from homology"/>
<dbReference type="PATRIC" id="fig|1178515.4.peg.474"/>
<dbReference type="RefSeq" id="WP_068603938.1">
    <property type="nucleotide sequence ID" value="NZ_CP011388.1"/>
</dbReference>
<dbReference type="PROSITE" id="PS50044">
    <property type="entry name" value="SIGMA54_3"/>
    <property type="match status" value="1"/>
</dbReference>
<dbReference type="GO" id="GO:0000428">
    <property type="term" value="C:DNA-directed RNA polymerase complex"/>
    <property type="evidence" value="ECO:0007669"/>
    <property type="project" value="UniProtKB-KW"/>
</dbReference>
<dbReference type="OrthoDB" id="9814402at2"/>
<dbReference type="GO" id="GO:0016779">
    <property type="term" value="F:nucleotidyltransferase activity"/>
    <property type="evidence" value="ECO:0007669"/>
    <property type="project" value="UniProtKB-KW"/>
</dbReference>
<organism evidence="11 12">
    <name type="scientific">Paenibacillus swuensis</name>
    <dbReference type="NCBI Taxonomy" id="1178515"/>
    <lineage>
        <taxon>Bacteria</taxon>
        <taxon>Bacillati</taxon>
        <taxon>Bacillota</taxon>
        <taxon>Bacilli</taxon>
        <taxon>Bacillales</taxon>
        <taxon>Paenibacillaceae</taxon>
        <taxon>Paenibacillus</taxon>
    </lineage>
</organism>
<dbReference type="STRING" id="1178515.SY83_02440"/>
<evidence type="ECO:0000256" key="2">
    <source>
        <dbReference type="ARBA" id="ARBA00022478"/>
    </source>
</evidence>